<dbReference type="Pfam" id="PF10825">
    <property type="entry name" value="DUF2752"/>
    <property type="match status" value="1"/>
</dbReference>
<proteinExistence type="predicted"/>
<feature type="transmembrane region" description="Helical" evidence="2">
    <location>
        <begin position="210"/>
        <end position="228"/>
    </location>
</feature>
<dbReference type="InterPro" id="IPR021215">
    <property type="entry name" value="DUF2752"/>
</dbReference>
<evidence type="ECO:0008006" key="5">
    <source>
        <dbReference type="Google" id="ProtNLM"/>
    </source>
</evidence>
<feature type="region of interest" description="Disordered" evidence="1">
    <location>
        <begin position="1"/>
        <end position="52"/>
    </location>
</feature>
<dbReference type="EMBL" id="JAUSRA010000001">
    <property type="protein sequence ID" value="MDP9797061.1"/>
    <property type="molecule type" value="Genomic_DNA"/>
</dbReference>
<keyword evidence="2" id="KW-1133">Transmembrane helix</keyword>
<name>A0ABT9N1B0_9ACTN</name>
<keyword evidence="2" id="KW-0812">Transmembrane</keyword>
<protein>
    <recommendedName>
        <fullName evidence="5">DUF2752 domain-containing protein</fullName>
    </recommendedName>
</protein>
<dbReference type="RefSeq" id="WP_306834118.1">
    <property type="nucleotide sequence ID" value="NZ_JAUSRA010000001.1"/>
</dbReference>
<evidence type="ECO:0000256" key="2">
    <source>
        <dbReference type="SAM" id="Phobius"/>
    </source>
</evidence>
<evidence type="ECO:0000313" key="4">
    <source>
        <dbReference type="Proteomes" id="UP001240984"/>
    </source>
</evidence>
<feature type="compositionally biased region" description="Polar residues" evidence="1">
    <location>
        <begin position="1"/>
        <end position="18"/>
    </location>
</feature>
<feature type="transmembrane region" description="Helical" evidence="2">
    <location>
        <begin position="106"/>
        <end position="125"/>
    </location>
</feature>
<comment type="caution">
    <text evidence="3">The sequence shown here is derived from an EMBL/GenBank/DDBJ whole genome shotgun (WGS) entry which is preliminary data.</text>
</comment>
<gene>
    <name evidence="3" type="ORF">J2S43_005573</name>
</gene>
<feature type="transmembrane region" description="Helical" evidence="2">
    <location>
        <begin position="170"/>
        <end position="190"/>
    </location>
</feature>
<accession>A0ABT9N1B0</accession>
<dbReference type="Proteomes" id="UP001240984">
    <property type="component" value="Unassembled WGS sequence"/>
</dbReference>
<reference evidence="3 4" key="1">
    <citation type="submission" date="2023-07" db="EMBL/GenBank/DDBJ databases">
        <title>Sequencing the genomes of 1000 actinobacteria strains.</title>
        <authorList>
            <person name="Klenk H.-P."/>
        </authorList>
    </citation>
    <scope>NUCLEOTIDE SEQUENCE [LARGE SCALE GENOMIC DNA]</scope>
    <source>
        <strain evidence="3 4">DSM 44710</strain>
    </source>
</reference>
<organism evidence="3 4">
    <name type="scientific">Catenuloplanes nepalensis</name>
    <dbReference type="NCBI Taxonomy" id="587533"/>
    <lineage>
        <taxon>Bacteria</taxon>
        <taxon>Bacillati</taxon>
        <taxon>Actinomycetota</taxon>
        <taxon>Actinomycetes</taxon>
        <taxon>Micromonosporales</taxon>
        <taxon>Micromonosporaceae</taxon>
        <taxon>Catenuloplanes</taxon>
    </lineage>
</organism>
<evidence type="ECO:0000256" key="1">
    <source>
        <dbReference type="SAM" id="MobiDB-lite"/>
    </source>
</evidence>
<keyword evidence="4" id="KW-1185">Reference proteome</keyword>
<sequence>MSGEPSQADSRFVDTTSPHPADGTGVAAQTAPVGTHPASPAGTHPPHQPGVDATYSAYQPNPDGTYPAYPLGPDGTYPAYPPGYVPPRPDRLTRLVTRIHARTPRWLAPLAVFGCVSAAAGYVLWADPAAADANATPSCIVKYLTGFDCPGCGGTRAVWFMMHGDIANAARHHAVLLFAVPFVAYLYVAWAGKALFGWRLPSWEPSSRSLIWFLAAWGAFSVLRNLPWEPFTWFFV</sequence>
<keyword evidence="2" id="KW-0472">Membrane</keyword>
<evidence type="ECO:0000313" key="3">
    <source>
        <dbReference type="EMBL" id="MDP9797061.1"/>
    </source>
</evidence>